<comment type="caution">
    <text evidence="1">The sequence shown here is derived from an EMBL/GenBank/DDBJ whole genome shotgun (WGS) entry which is preliminary data.</text>
</comment>
<protein>
    <submittedName>
        <fullName evidence="1">Elongator complex protein 1</fullName>
    </submittedName>
</protein>
<reference evidence="1" key="1">
    <citation type="submission" date="2022-07" db="EMBL/GenBank/DDBJ databases">
        <title>Phylogenomic reconstructions and comparative analyses of Kickxellomycotina fungi.</title>
        <authorList>
            <person name="Reynolds N.K."/>
            <person name="Stajich J.E."/>
            <person name="Barry K."/>
            <person name="Grigoriev I.V."/>
            <person name="Crous P."/>
            <person name="Smith M.E."/>
        </authorList>
    </citation>
    <scope>NUCLEOTIDE SEQUENCE</scope>
    <source>
        <strain evidence="1">BCRC 34780</strain>
    </source>
</reference>
<accession>A0ACC1LF03</accession>
<evidence type="ECO:0000313" key="2">
    <source>
        <dbReference type="Proteomes" id="UP001140087"/>
    </source>
</evidence>
<keyword evidence="2" id="KW-1185">Reference proteome</keyword>
<dbReference type="Proteomes" id="UP001140087">
    <property type="component" value="Unassembled WGS sequence"/>
</dbReference>
<gene>
    <name evidence="1" type="primary">ELP1_2</name>
    <name evidence="1" type="ORF">H4R21_000494</name>
</gene>
<proteinExistence type="predicted"/>
<sequence>MRNLVIRTEQAAALPDGFRLLGAEAGAAGRSPSASFCIDTTEGRVYAVAADSSNSAHLLALESGALADAIPLPFAAMGSTVTSVQFMVERDVVVLALASGDIYTVTRDGAVDTVGTVDAGIAATAWSPDEQVLALVTCAGRLLLMTADFDPIDELPLAQGEHGEEAQVSVGWGSAATQYHGRNTSEEEKQSSQEASAGGAYDDGRVRISWRGDGAFVSVSFLAGAGRREIRVFTREGRLHSVSEAVGGLEHPLAWKPSGRLVASTQRRAHRHDVVFFERNGLRHGEFALRGGSAQQRVLDLAWNADSSVLAATVEESGAVHVELWADNNYHWYLKQRIGPRLAGGITHAVWHPEEPLTLFLSGTEAAIVRMELHAAAAVAQVASESSNAAAAVVDGSGILYTPFSYANVPPPMALHTLDAPQPVAHAAFAAFGDGNDFCALLADRASVACYGCSHATRVADAVPPQLQRTVQLGAGAWARQVAWPRPGLLVAVGLQLLAVAQVRQVVFVAEFGGTGEAATQAWPVAAEIVLLTAAPHTGQVLAAAADGQVYEVDLQGASTAARLVPVARHPAPCVEIAAVRPSDDSNGAAVVVGRSARNQLFANDHVISTVCLSFYLRRDMLLFTTTTHRLRFVPVSASLAAAAPSEDDEGDASGSKFEERQRRVERGSAIVLAAPVGDAVVLQMPRGNLETIRPRALVLAAVRRMLDARRFREAVVACRVNRIDLNIVHDHAPAAFMADLPEFVRQVDDPDLLNLFATALRDEDVAKSMYAGMDGGPSESKCPGKTNAVCRALRPVLQLLDPQRYMPTMLTTLVCQSPADIPGALQLLSPLDAEARDAALTYLLYLSDVDTVYNAALGMYDLPLALVVAQRSQHDPREYLPALGKLHAIASDDYRRYKIDVQLARHDQALQNLCAAYATAKDDEAELWCELCAFVAEHGLYQSALALLAGTPARHAEMCRLYGAHLADGKQWPQAAAAYLLAGAVPQAIDAFVRAADWRTAMALASDQAASGFSEQAVHDTAVRASAILADHHRFADAAAVLLDYAGAHEDAVALLVRGSHWAEAMRCAHLHRRADLIETTVIPGVDAALDTLLEDVEETTTSFATKVARLREVRATPLEVLAAAHVEMRAGSGEAPDNVDVMSDTASMASQFTTFTGTATNASTAMTGSTARRASKARMRKKEEKRRIRGKKGSIYEEAYLVDSVAKLIDRVRALQPSVRNLCLALIQFGRPRAAQQVHSALRRLVLLVLDDADWVFDGQRVQLQFGESGIPVPVPADTNSFGASSQPRHPKPVLPTLEWTISALV</sequence>
<evidence type="ECO:0000313" key="1">
    <source>
        <dbReference type="EMBL" id="KAJ2807399.1"/>
    </source>
</evidence>
<organism evidence="1 2">
    <name type="scientific">Coemansia helicoidea</name>
    <dbReference type="NCBI Taxonomy" id="1286919"/>
    <lineage>
        <taxon>Eukaryota</taxon>
        <taxon>Fungi</taxon>
        <taxon>Fungi incertae sedis</taxon>
        <taxon>Zoopagomycota</taxon>
        <taxon>Kickxellomycotina</taxon>
        <taxon>Kickxellomycetes</taxon>
        <taxon>Kickxellales</taxon>
        <taxon>Kickxellaceae</taxon>
        <taxon>Coemansia</taxon>
    </lineage>
</organism>
<name>A0ACC1LF03_9FUNG</name>
<dbReference type="EMBL" id="JANBUN010000060">
    <property type="protein sequence ID" value="KAJ2807399.1"/>
    <property type="molecule type" value="Genomic_DNA"/>
</dbReference>